<dbReference type="AlphaFoldDB" id="A0A8K0D6G3"/>
<evidence type="ECO:0000313" key="3">
    <source>
        <dbReference type="Proteomes" id="UP000801492"/>
    </source>
</evidence>
<comment type="caution">
    <text evidence="2">The sequence shown here is derived from an EMBL/GenBank/DDBJ whole genome shotgun (WGS) entry which is preliminary data.</text>
</comment>
<name>A0A8K0D6G3_IGNLU</name>
<feature type="region of interest" description="Disordered" evidence="1">
    <location>
        <begin position="1"/>
        <end position="45"/>
    </location>
</feature>
<organism evidence="2 3">
    <name type="scientific">Ignelater luminosus</name>
    <name type="common">Cucubano</name>
    <name type="synonym">Pyrophorus luminosus</name>
    <dbReference type="NCBI Taxonomy" id="2038154"/>
    <lineage>
        <taxon>Eukaryota</taxon>
        <taxon>Metazoa</taxon>
        <taxon>Ecdysozoa</taxon>
        <taxon>Arthropoda</taxon>
        <taxon>Hexapoda</taxon>
        <taxon>Insecta</taxon>
        <taxon>Pterygota</taxon>
        <taxon>Neoptera</taxon>
        <taxon>Endopterygota</taxon>
        <taxon>Coleoptera</taxon>
        <taxon>Polyphaga</taxon>
        <taxon>Elateriformia</taxon>
        <taxon>Elateroidea</taxon>
        <taxon>Elateridae</taxon>
        <taxon>Agrypninae</taxon>
        <taxon>Pyrophorini</taxon>
        <taxon>Ignelater</taxon>
    </lineage>
</organism>
<dbReference type="EMBL" id="VTPC01002290">
    <property type="protein sequence ID" value="KAF2900293.1"/>
    <property type="molecule type" value="Genomic_DNA"/>
</dbReference>
<dbReference type="OrthoDB" id="6766586at2759"/>
<reference evidence="2" key="1">
    <citation type="submission" date="2019-08" db="EMBL/GenBank/DDBJ databases">
        <title>The genome of the North American firefly Photinus pyralis.</title>
        <authorList>
            <consortium name="Photinus pyralis genome working group"/>
            <person name="Fallon T.R."/>
            <person name="Sander Lower S.E."/>
            <person name="Weng J.-K."/>
        </authorList>
    </citation>
    <scope>NUCLEOTIDE SEQUENCE</scope>
    <source>
        <strain evidence="2">TRF0915ILg1</strain>
        <tissue evidence="2">Whole body</tissue>
    </source>
</reference>
<accession>A0A8K0D6G3</accession>
<evidence type="ECO:0000313" key="2">
    <source>
        <dbReference type="EMBL" id="KAF2900293.1"/>
    </source>
</evidence>
<gene>
    <name evidence="2" type="ORF">ILUMI_05893</name>
</gene>
<evidence type="ECO:0000256" key="1">
    <source>
        <dbReference type="SAM" id="MobiDB-lite"/>
    </source>
</evidence>
<proteinExistence type="predicted"/>
<keyword evidence="3" id="KW-1185">Reference proteome</keyword>
<dbReference type="Proteomes" id="UP000801492">
    <property type="component" value="Unassembled WGS sequence"/>
</dbReference>
<protein>
    <submittedName>
        <fullName evidence="2">Uncharacterized protein</fullName>
    </submittedName>
</protein>
<sequence>MDFDSDDSLLGVDYVPSEKELNSSDIDNSENTAEEVTISKEKNDDCNLHDRNGSTFFGSEDMKRAKNTFQCGLCEEVQLLKNEARLSGQKQASYESHILEKTLMREKRQKDRADNHKVVL</sequence>